<evidence type="ECO:0000256" key="2">
    <source>
        <dbReference type="ARBA" id="ARBA00023002"/>
    </source>
</evidence>
<dbReference type="Pfam" id="PF00171">
    <property type="entry name" value="Aldedh"/>
    <property type="match status" value="1"/>
</dbReference>
<dbReference type="InterPro" id="IPR016162">
    <property type="entry name" value="Ald_DH_N"/>
</dbReference>
<evidence type="ECO:0000313" key="6">
    <source>
        <dbReference type="EMBL" id="GEK79143.1"/>
    </source>
</evidence>
<evidence type="ECO:0000256" key="4">
    <source>
        <dbReference type="RuleBase" id="RU003345"/>
    </source>
</evidence>
<reference evidence="6 7" key="1">
    <citation type="submission" date="2019-07" db="EMBL/GenBank/DDBJ databases">
        <title>Whole genome shotgun sequence of Agrococcus baldri NBRC 103055.</title>
        <authorList>
            <person name="Hosoyama A."/>
            <person name="Uohara A."/>
            <person name="Ohji S."/>
            <person name="Ichikawa N."/>
        </authorList>
    </citation>
    <scope>NUCLEOTIDE SEQUENCE [LARGE SCALE GENOMIC DNA]</scope>
    <source>
        <strain evidence="6 7">NBRC 103055</strain>
    </source>
</reference>
<dbReference type="GO" id="GO:0016620">
    <property type="term" value="F:oxidoreductase activity, acting on the aldehyde or oxo group of donors, NAD or NADP as acceptor"/>
    <property type="evidence" value="ECO:0007669"/>
    <property type="project" value="InterPro"/>
</dbReference>
<dbReference type="FunFam" id="3.40.309.10:FF:000012">
    <property type="entry name" value="Betaine aldehyde dehydrogenase"/>
    <property type="match status" value="1"/>
</dbReference>
<dbReference type="FunFam" id="3.40.605.10:FF:000007">
    <property type="entry name" value="NAD/NADP-dependent betaine aldehyde dehydrogenase"/>
    <property type="match status" value="1"/>
</dbReference>
<name>A0AA87RGG0_9MICO</name>
<dbReference type="Gene3D" id="3.40.605.10">
    <property type="entry name" value="Aldehyde Dehydrogenase, Chain A, domain 1"/>
    <property type="match status" value="1"/>
</dbReference>
<dbReference type="EMBL" id="BJUU01000002">
    <property type="protein sequence ID" value="GEK79143.1"/>
    <property type="molecule type" value="Genomic_DNA"/>
</dbReference>
<evidence type="ECO:0000313" key="7">
    <source>
        <dbReference type="Proteomes" id="UP000321749"/>
    </source>
</evidence>
<evidence type="ECO:0000256" key="3">
    <source>
        <dbReference type="PROSITE-ProRule" id="PRU10007"/>
    </source>
</evidence>
<evidence type="ECO:0000256" key="1">
    <source>
        <dbReference type="ARBA" id="ARBA00009986"/>
    </source>
</evidence>
<dbReference type="Gene3D" id="3.40.309.10">
    <property type="entry name" value="Aldehyde Dehydrogenase, Chain A, domain 2"/>
    <property type="match status" value="1"/>
</dbReference>
<dbReference type="InterPro" id="IPR029510">
    <property type="entry name" value="Ald_DH_CS_GLU"/>
</dbReference>
<dbReference type="SUPFAM" id="SSF53720">
    <property type="entry name" value="ALDH-like"/>
    <property type="match status" value="1"/>
</dbReference>
<organism evidence="6 7">
    <name type="scientific">Agrococcus baldri</name>
    <dbReference type="NCBI Taxonomy" id="153730"/>
    <lineage>
        <taxon>Bacteria</taxon>
        <taxon>Bacillati</taxon>
        <taxon>Actinomycetota</taxon>
        <taxon>Actinomycetes</taxon>
        <taxon>Micrococcales</taxon>
        <taxon>Microbacteriaceae</taxon>
        <taxon>Agrococcus</taxon>
    </lineage>
</organism>
<comment type="similarity">
    <text evidence="1 4">Belongs to the aldehyde dehydrogenase family.</text>
</comment>
<dbReference type="InterPro" id="IPR015590">
    <property type="entry name" value="Aldehyde_DH_dom"/>
</dbReference>
<protein>
    <submittedName>
        <fullName evidence="6">Aldehyde dehydrogenase</fullName>
    </submittedName>
</protein>
<gene>
    <name evidence="6" type="ORF">ABA31_04940</name>
</gene>
<evidence type="ECO:0000259" key="5">
    <source>
        <dbReference type="Pfam" id="PF00171"/>
    </source>
</evidence>
<dbReference type="PANTHER" id="PTHR42804:SF1">
    <property type="entry name" value="ALDEHYDE DEHYDROGENASE-RELATED"/>
    <property type="match status" value="1"/>
</dbReference>
<proteinExistence type="inferred from homology"/>
<feature type="domain" description="Aldehyde dehydrogenase" evidence="5">
    <location>
        <begin position="24"/>
        <end position="497"/>
    </location>
</feature>
<comment type="caution">
    <text evidence="6">The sequence shown here is derived from an EMBL/GenBank/DDBJ whole genome shotgun (WGS) entry which is preliminary data.</text>
</comment>
<dbReference type="RefSeq" id="WP_186808087.1">
    <property type="nucleotide sequence ID" value="NZ_BJUU01000002.1"/>
</dbReference>
<sequence length="502" mass="52862">MDAGFGARWLADIRREHYIGGSWAHDARAEPVEIINPANGLLVTTVPRASVRDASNAVDAARHAFDEGPWPRLQPIDRARMISQLAEGLWRKRELLTEAMIAQGGCTRAQANGAQVLEPIEFMRGYARLAELDPIESTHVSSDRFGGAPGLGVGHSIVAREPVGVVAAITAFNYPFMLNVHKVGAALAAGCTVVLKPTEFTCLDAAIMAKVVEEETDIPPGVLNVLLGAGGDVGAHLSSAQGVDHVTFTGSTETGRRVMAGSAATLKRVTLELGGKSANVITEDADLDRALGADGGLVTRHAGQGCAALSRVLVHESIHDAVVQRMVHHAPSIRVGDPSDPTTMMGPLINAAQCARVMGYIESGVAEGATLAFGGSRPPGLPRGHFLSPTVFTDVRSDMRIAREEIFGPVVVVQTFSSDEQAVRLANDSEFGLVGAVWSGTLERGLSIASRIRAGTLNVNGPGTGLFGLPYGGYKQSGIGREKGLAGVRDLSEIKTINYTAY</sequence>
<dbReference type="InterPro" id="IPR016163">
    <property type="entry name" value="Ald_DH_C"/>
</dbReference>
<keyword evidence="7" id="KW-1185">Reference proteome</keyword>
<accession>A0AA87RGG0</accession>
<keyword evidence="2 4" id="KW-0560">Oxidoreductase</keyword>
<dbReference type="InterPro" id="IPR016161">
    <property type="entry name" value="Ald_DH/histidinol_DH"/>
</dbReference>
<dbReference type="PANTHER" id="PTHR42804">
    <property type="entry name" value="ALDEHYDE DEHYDROGENASE"/>
    <property type="match status" value="1"/>
</dbReference>
<dbReference type="PROSITE" id="PS00687">
    <property type="entry name" value="ALDEHYDE_DEHYDR_GLU"/>
    <property type="match status" value="1"/>
</dbReference>
<dbReference type="Proteomes" id="UP000321749">
    <property type="component" value="Unassembled WGS sequence"/>
</dbReference>
<dbReference type="AlphaFoldDB" id="A0AA87RGG0"/>
<feature type="active site" evidence="3">
    <location>
        <position position="272"/>
    </location>
</feature>